<dbReference type="AlphaFoldDB" id="A0AAD4SHD9"/>
<evidence type="ECO:0000313" key="1">
    <source>
        <dbReference type="EMBL" id="KAI3908154.1"/>
    </source>
</evidence>
<dbReference type="Proteomes" id="UP001202328">
    <property type="component" value="Unassembled WGS sequence"/>
</dbReference>
<evidence type="ECO:0000313" key="2">
    <source>
        <dbReference type="Proteomes" id="UP001202328"/>
    </source>
</evidence>
<sequence>MGQALCCLQVDQSTVAIKETFGKFDEIFQPGCHLLPWCLGSQISGYLSLCVQQLDVRCETKTKYRALADSASDAFYKLSNTREQIQAYVFDAKHLS</sequence>
<dbReference type="EMBL" id="JAJJMB010010520">
    <property type="protein sequence ID" value="KAI3908154.1"/>
    <property type="molecule type" value="Genomic_DNA"/>
</dbReference>
<reference evidence="1" key="1">
    <citation type="submission" date="2022-04" db="EMBL/GenBank/DDBJ databases">
        <title>A functionally conserved STORR gene fusion in Papaver species that diverged 16.8 million years ago.</title>
        <authorList>
            <person name="Catania T."/>
        </authorList>
    </citation>
    <scope>NUCLEOTIDE SEQUENCE</scope>
    <source>
        <strain evidence="1">S-188037</strain>
    </source>
</reference>
<dbReference type="PANTHER" id="PTHR43327">
    <property type="entry name" value="STOMATIN-LIKE PROTEIN 2, MITOCHONDRIAL"/>
    <property type="match status" value="1"/>
</dbReference>
<comment type="caution">
    <text evidence="1">The sequence shown here is derived from an EMBL/GenBank/DDBJ whole genome shotgun (WGS) entry which is preliminary data.</text>
</comment>
<accession>A0AAD4SHD9</accession>
<dbReference type="PANTHER" id="PTHR43327:SF31">
    <property type="entry name" value="HYPERSENSITIVE-INDUCED RESPONSE PROTEIN 2"/>
    <property type="match status" value="1"/>
</dbReference>
<organism evidence="1 2">
    <name type="scientific">Papaver atlanticum</name>
    <dbReference type="NCBI Taxonomy" id="357466"/>
    <lineage>
        <taxon>Eukaryota</taxon>
        <taxon>Viridiplantae</taxon>
        <taxon>Streptophyta</taxon>
        <taxon>Embryophyta</taxon>
        <taxon>Tracheophyta</taxon>
        <taxon>Spermatophyta</taxon>
        <taxon>Magnoliopsida</taxon>
        <taxon>Ranunculales</taxon>
        <taxon>Papaveraceae</taxon>
        <taxon>Papaveroideae</taxon>
        <taxon>Papaver</taxon>
    </lineage>
</organism>
<dbReference type="GO" id="GO:0005739">
    <property type="term" value="C:mitochondrion"/>
    <property type="evidence" value="ECO:0007669"/>
    <property type="project" value="TreeGrafter"/>
</dbReference>
<keyword evidence="2" id="KW-1185">Reference proteome</keyword>
<name>A0AAD4SHD9_9MAGN</name>
<protein>
    <submittedName>
        <fullName evidence="1">Uncharacterized protein</fullName>
    </submittedName>
</protein>
<dbReference type="InterPro" id="IPR050710">
    <property type="entry name" value="Band7/mec-2_domain"/>
</dbReference>
<gene>
    <name evidence="1" type="ORF">MKW98_029455</name>
</gene>
<proteinExistence type="predicted"/>